<dbReference type="Pfam" id="PF00046">
    <property type="entry name" value="Homeodomain"/>
    <property type="match status" value="1"/>
</dbReference>
<feature type="DNA-binding region" description="Homeobox" evidence="6">
    <location>
        <begin position="168"/>
        <end position="227"/>
    </location>
</feature>
<feature type="region of interest" description="Disordered" evidence="9">
    <location>
        <begin position="154"/>
        <end position="173"/>
    </location>
</feature>
<dbReference type="InterPro" id="IPR051892">
    <property type="entry name" value="LBX_TF"/>
</dbReference>
<dbReference type="PRINTS" id="PR00031">
    <property type="entry name" value="HTHREPRESSR"/>
</dbReference>
<accession>A0A9Q0YPL4</accession>
<feature type="coiled-coil region" evidence="8">
    <location>
        <begin position="213"/>
        <end position="240"/>
    </location>
</feature>
<dbReference type="PANTHER" id="PTHR24336:SF8">
    <property type="entry name" value="LADYBIRD EARLY-RELATED"/>
    <property type="match status" value="1"/>
</dbReference>
<dbReference type="SUPFAM" id="SSF46689">
    <property type="entry name" value="Homeodomain-like"/>
    <property type="match status" value="1"/>
</dbReference>
<feature type="compositionally biased region" description="Basic and acidic residues" evidence="9">
    <location>
        <begin position="330"/>
        <end position="352"/>
    </location>
</feature>
<comment type="subcellular location">
    <subcellularLocation>
        <location evidence="1 6 7">Nucleus</location>
    </subcellularLocation>
</comment>
<dbReference type="EMBL" id="JAIZAY010000017">
    <property type="protein sequence ID" value="KAJ8026198.1"/>
    <property type="molecule type" value="Genomic_DNA"/>
</dbReference>
<evidence type="ECO:0000256" key="1">
    <source>
        <dbReference type="ARBA" id="ARBA00004123"/>
    </source>
</evidence>
<dbReference type="GO" id="GO:1990837">
    <property type="term" value="F:sequence-specific double-stranded DNA binding"/>
    <property type="evidence" value="ECO:0007669"/>
    <property type="project" value="TreeGrafter"/>
</dbReference>
<evidence type="ECO:0000256" key="7">
    <source>
        <dbReference type="RuleBase" id="RU000682"/>
    </source>
</evidence>
<evidence type="ECO:0000256" key="4">
    <source>
        <dbReference type="ARBA" id="ARBA00023155"/>
    </source>
</evidence>
<sequence length="382" mass="42739">MTSAILPQPIMSVPRKNSPRISPGSSPSRNEKPFTSFLIKDILNKNNTPEHQVPSINYLKRKLCTVPRVAESVWVNEGLVLARPRPVNRAAVAAATAAFINEAKKSADSTAVLMGKESPDAPLTALEQLTTKTFTGLETSILKAAEAAASGGKRDSLHLLSRQAPRKKRKSRTAFTNHQIFELERRFLYQKYLTPADRDELASTLGLTNAQVITWFQNRRAKLKRDIDELKADLSTKDDDDEEDAATKCLGHMKRKAGQNDKQQMRLKLEKLHISQKCNLRASLPPPLIATEDTRRLLELRESELKTEEKREEEEGTKRVGEGSETELSDSEKTTGKMSDRESRSEGDREAAEDSENEMDINVDGDDDESIQTSPQRRAKSC</sequence>
<feature type="region of interest" description="Disordered" evidence="9">
    <location>
        <begin position="302"/>
        <end position="382"/>
    </location>
</feature>
<dbReference type="OrthoDB" id="6159439at2759"/>
<evidence type="ECO:0000256" key="3">
    <source>
        <dbReference type="ARBA" id="ARBA00023125"/>
    </source>
</evidence>
<keyword evidence="3 6" id="KW-0238">DNA-binding</keyword>
<protein>
    <submittedName>
        <fullName evidence="11">Transcription factor LBX1</fullName>
    </submittedName>
</protein>
<keyword evidence="12" id="KW-1185">Reference proteome</keyword>
<evidence type="ECO:0000256" key="9">
    <source>
        <dbReference type="SAM" id="MobiDB-lite"/>
    </source>
</evidence>
<evidence type="ECO:0000259" key="10">
    <source>
        <dbReference type="PROSITE" id="PS50071"/>
    </source>
</evidence>
<dbReference type="InterPro" id="IPR001356">
    <property type="entry name" value="HD"/>
</dbReference>
<evidence type="ECO:0000256" key="5">
    <source>
        <dbReference type="ARBA" id="ARBA00023242"/>
    </source>
</evidence>
<evidence type="ECO:0000313" key="11">
    <source>
        <dbReference type="EMBL" id="KAJ8026198.1"/>
    </source>
</evidence>
<evidence type="ECO:0000256" key="8">
    <source>
        <dbReference type="SAM" id="Coils"/>
    </source>
</evidence>
<feature type="region of interest" description="Disordered" evidence="9">
    <location>
        <begin position="1"/>
        <end position="32"/>
    </location>
</feature>
<dbReference type="SMART" id="SM00389">
    <property type="entry name" value="HOX"/>
    <property type="match status" value="1"/>
</dbReference>
<feature type="compositionally biased region" description="Low complexity" evidence="9">
    <location>
        <begin position="19"/>
        <end position="28"/>
    </location>
</feature>
<dbReference type="InterPro" id="IPR009057">
    <property type="entry name" value="Homeodomain-like_sf"/>
</dbReference>
<gene>
    <name evidence="11" type="ORF">HOLleu_33978</name>
</gene>
<dbReference type="CDD" id="cd00086">
    <property type="entry name" value="homeodomain"/>
    <property type="match status" value="1"/>
</dbReference>
<comment type="caution">
    <text evidence="11">The sequence shown here is derived from an EMBL/GenBank/DDBJ whole genome shotgun (WGS) entry which is preliminary data.</text>
</comment>
<dbReference type="PROSITE" id="PS50071">
    <property type="entry name" value="HOMEOBOX_2"/>
    <property type="match status" value="1"/>
</dbReference>
<dbReference type="InterPro" id="IPR017970">
    <property type="entry name" value="Homeobox_CS"/>
</dbReference>
<dbReference type="InterPro" id="IPR000047">
    <property type="entry name" value="HTH_motif"/>
</dbReference>
<dbReference type="FunFam" id="1.10.10.60:FF:000098">
    <property type="entry name" value="Transcription factor LBX1"/>
    <property type="match status" value="1"/>
</dbReference>
<reference evidence="11" key="1">
    <citation type="submission" date="2021-10" db="EMBL/GenBank/DDBJ databases">
        <title>Tropical sea cucumber genome reveals ecological adaptation and Cuvierian tubules defense mechanism.</title>
        <authorList>
            <person name="Chen T."/>
        </authorList>
    </citation>
    <scope>NUCLEOTIDE SEQUENCE</scope>
    <source>
        <strain evidence="11">Nanhai2018</strain>
        <tissue evidence="11">Muscle</tissue>
    </source>
</reference>
<dbReference type="GO" id="GO:0000981">
    <property type="term" value="F:DNA-binding transcription factor activity, RNA polymerase II-specific"/>
    <property type="evidence" value="ECO:0007669"/>
    <property type="project" value="InterPro"/>
</dbReference>
<dbReference type="PROSITE" id="PS00027">
    <property type="entry name" value="HOMEOBOX_1"/>
    <property type="match status" value="1"/>
</dbReference>
<dbReference type="AlphaFoldDB" id="A0A9Q0YPL4"/>
<dbReference type="PANTHER" id="PTHR24336">
    <property type="entry name" value="TRANSCRIPTION FACTOR LBX"/>
    <property type="match status" value="1"/>
</dbReference>
<feature type="domain" description="Homeobox" evidence="10">
    <location>
        <begin position="166"/>
        <end position="226"/>
    </location>
</feature>
<evidence type="ECO:0000256" key="6">
    <source>
        <dbReference type="PROSITE-ProRule" id="PRU00108"/>
    </source>
</evidence>
<name>A0A9Q0YPL4_HOLLE</name>
<organism evidence="11 12">
    <name type="scientific">Holothuria leucospilota</name>
    <name type="common">Black long sea cucumber</name>
    <name type="synonym">Mertensiothuria leucospilota</name>
    <dbReference type="NCBI Taxonomy" id="206669"/>
    <lineage>
        <taxon>Eukaryota</taxon>
        <taxon>Metazoa</taxon>
        <taxon>Echinodermata</taxon>
        <taxon>Eleutherozoa</taxon>
        <taxon>Echinozoa</taxon>
        <taxon>Holothuroidea</taxon>
        <taxon>Aspidochirotacea</taxon>
        <taxon>Aspidochirotida</taxon>
        <taxon>Holothuriidae</taxon>
        <taxon>Holothuria</taxon>
    </lineage>
</organism>
<dbReference type="Proteomes" id="UP001152320">
    <property type="component" value="Chromosome 17"/>
</dbReference>
<dbReference type="GO" id="GO:0005634">
    <property type="term" value="C:nucleus"/>
    <property type="evidence" value="ECO:0007669"/>
    <property type="project" value="UniProtKB-SubCell"/>
</dbReference>
<evidence type="ECO:0000256" key="2">
    <source>
        <dbReference type="ARBA" id="ARBA00022473"/>
    </source>
</evidence>
<dbReference type="Gene3D" id="1.10.10.60">
    <property type="entry name" value="Homeodomain-like"/>
    <property type="match status" value="1"/>
</dbReference>
<proteinExistence type="predicted"/>
<keyword evidence="8" id="KW-0175">Coiled coil</keyword>
<keyword evidence="5 6" id="KW-0539">Nucleus</keyword>
<keyword evidence="4 6" id="KW-0371">Homeobox</keyword>
<feature type="compositionally biased region" description="Acidic residues" evidence="9">
    <location>
        <begin position="353"/>
        <end position="370"/>
    </location>
</feature>
<evidence type="ECO:0000313" key="12">
    <source>
        <dbReference type="Proteomes" id="UP001152320"/>
    </source>
</evidence>
<keyword evidence="2" id="KW-0217">Developmental protein</keyword>